<protein>
    <submittedName>
        <fullName evidence="2">Uncharacterized protein</fullName>
    </submittedName>
</protein>
<evidence type="ECO:0000313" key="3">
    <source>
        <dbReference type="Proteomes" id="UP000317429"/>
    </source>
</evidence>
<keyword evidence="3" id="KW-1185">Reference proteome</keyword>
<dbReference type="KEGG" id="pnd:Pla175_02070"/>
<gene>
    <name evidence="2" type="ORF">Pla175_02070</name>
</gene>
<dbReference type="RefSeq" id="WP_145280456.1">
    <property type="nucleotide sequence ID" value="NZ_CP036291.1"/>
</dbReference>
<reference evidence="2 3" key="1">
    <citation type="submission" date="2019-02" db="EMBL/GenBank/DDBJ databases">
        <title>Deep-cultivation of Planctomycetes and their phenomic and genomic characterization uncovers novel biology.</title>
        <authorList>
            <person name="Wiegand S."/>
            <person name="Jogler M."/>
            <person name="Boedeker C."/>
            <person name="Pinto D."/>
            <person name="Vollmers J."/>
            <person name="Rivas-Marin E."/>
            <person name="Kohn T."/>
            <person name="Peeters S.H."/>
            <person name="Heuer A."/>
            <person name="Rast P."/>
            <person name="Oberbeckmann S."/>
            <person name="Bunk B."/>
            <person name="Jeske O."/>
            <person name="Meyerdierks A."/>
            <person name="Storesund J.E."/>
            <person name="Kallscheuer N."/>
            <person name="Luecker S."/>
            <person name="Lage O.M."/>
            <person name="Pohl T."/>
            <person name="Merkel B.J."/>
            <person name="Hornburger P."/>
            <person name="Mueller R.-W."/>
            <person name="Bruemmer F."/>
            <person name="Labrenz M."/>
            <person name="Spormann A.M."/>
            <person name="Op den Camp H."/>
            <person name="Overmann J."/>
            <person name="Amann R."/>
            <person name="Jetten M.S.M."/>
            <person name="Mascher T."/>
            <person name="Medema M.H."/>
            <person name="Devos D.P."/>
            <person name="Kaster A.-K."/>
            <person name="Ovreas L."/>
            <person name="Rohde M."/>
            <person name="Galperin M.Y."/>
            <person name="Jogler C."/>
        </authorList>
    </citation>
    <scope>NUCLEOTIDE SEQUENCE [LARGE SCALE GENOMIC DNA]</scope>
    <source>
        <strain evidence="2 3">Pla175</strain>
    </source>
</reference>
<organism evidence="2 3">
    <name type="scientific">Pirellulimonas nuda</name>
    <dbReference type="NCBI Taxonomy" id="2528009"/>
    <lineage>
        <taxon>Bacteria</taxon>
        <taxon>Pseudomonadati</taxon>
        <taxon>Planctomycetota</taxon>
        <taxon>Planctomycetia</taxon>
        <taxon>Pirellulales</taxon>
        <taxon>Lacipirellulaceae</taxon>
        <taxon>Pirellulimonas</taxon>
    </lineage>
</organism>
<keyword evidence="1" id="KW-1133">Transmembrane helix</keyword>
<keyword evidence="1" id="KW-0812">Transmembrane</keyword>
<dbReference type="Proteomes" id="UP000317429">
    <property type="component" value="Chromosome"/>
</dbReference>
<feature type="transmembrane region" description="Helical" evidence="1">
    <location>
        <begin position="9"/>
        <end position="30"/>
    </location>
</feature>
<dbReference type="AlphaFoldDB" id="A0A518D5V5"/>
<proteinExistence type="predicted"/>
<sequence length="181" mass="19326">MHATHQSRWFYAAAGLMVGAVLGMNLAGLWPQQRLHASATESVDNFTVATGLAGDGVEALYFLDKLTGDLKAAVINPRPGGRNASPKFTNFYEYNITKDFATSGGGRASNYIMITGNAEIPRGSAGFQLGSSVIYVVDVTSGEAAAYALPFNTTQFSSGKPFMGTFVPLDKVKLRTAFVRE</sequence>
<name>A0A518D5V5_9BACT</name>
<evidence type="ECO:0000256" key="1">
    <source>
        <dbReference type="SAM" id="Phobius"/>
    </source>
</evidence>
<accession>A0A518D5V5</accession>
<dbReference type="EMBL" id="CP036291">
    <property type="protein sequence ID" value="QDU86854.1"/>
    <property type="molecule type" value="Genomic_DNA"/>
</dbReference>
<evidence type="ECO:0000313" key="2">
    <source>
        <dbReference type="EMBL" id="QDU86854.1"/>
    </source>
</evidence>
<keyword evidence="1" id="KW-0472">Membrane</keyword>
<dbReference type="OrthoDB" id="213867at2"/>